<evidence type="ECO:0000313" key="2">
    <source>
        <dbReference type="EMBL" id="ACB94668.1"/>
    </source>
</evidence>
<evidence type="ECO:0000313" key="3">
    <source>
        <dbReference type="Proteomes" id="UP000001695"/>
    </source>
</evidence>
<dbReference type="GO" id="GO:0005886">
    <property type="term" value="C:plasma membrane"/>
    <property type="evidence" value="ECO:0007669"/>
    <property type="project" value="TreeGrafter"/>
</dbReference>
<dbReference type="OrthoDB" id="9815400at2"/>
<dbReference type="PANTHER" id="PTHR34989">
    <property type="entry name" value="PROTEIN HDED"/>
    <property type="match status" value="1"/>
</dbReference>
<dbReference type="EMBL" id="CP001016">
    <property type="protein sequence ID" value="ACB94668.1"/>
    <property type="molecule type" value="Genomic_DNA"/>
</dbReference>
<name>B2II85_BEII9</name>
<dbReference type="Pfam" id="PF03729">
    <property type="entry name" value="DUF308"/>
    <property type="match status" value="1"/>
</dbReference>
<feature type="transmembrane region" description="Helical" evidence="1">
    <location>
        <begin position="39"/>
        <end position="59"/>
    </location>
</feature>
<dbReference type="KEGG" id="bid:Bind_1025"/>
<keyword evidence="3" id="KW-1185">Reference proteome</keyword>
<proteinExistence type="predicted"/>
<dbReference type="InterPro" id="IPR005325">
    <property type="entry name" value="DUF308_memb"/>
</dbReference>
<feature type="transmembrane region" description="Helical" evidence="1">
    <location>
        <begin position="155"/>
        <end position="177"/>
    </location>
</feature>
<protein>
    <recommendedName>
        <fullName evidence="4">HdeD protein</fullName>
    </recommendedName>
</protein>
<dbReference type="InterPro" id="IPR052712">
    <property type="entry name" value="Acid_resist_chaperone_HdeD"/>
</dbReference>
<dbReference type="STRING" id="395963.Bind_1025"/>
<feature type="transmembrane region" description="Helical" evidence="1">
    <location>
        <begin position="12"/>
        <end position="33"/>
    </location>
</feature>
<keyword evidence="1" id="KW-0472">Membrane</keyword>
<dbReference type="eggNOG" id="COG3247">
    <property type="taxonomic scope" value="Bacteria"/>
</dbReference>
<reference evidence="3" key="1">
    <citation type="submission" date="2008-03" db="EMBL/GenBank/DDBJ databases">
        <title>Complete sequence of chromosome of Beijerinckia indica subsp. indica ATCC 9039.</title>
        <authorList>
            <consortium name="US DOE Joint Genome Institute"/>
            <person name="Copeland A."/>
            <person name="Lucas S."/>
            <person name="Lapidus A."/>
            <person name="Glavina del Rio T."/>
            <person name="Dalin E."/>
            <person name="Tice H."/>
            <person name="Bruce D."/>
            <person name="Goodwin L."/>
            <person name="Pitluck S."/>
            <person name="LaButti K."/>
            <person name="Schmutz J."/>
            <person name="Larimer F."/>
            <person name="Land M."/>
            <person name="Hauser L."/>
            <person name="Kyrpides N."/>
            <person name="Mikhailova N."/>
            <person name="Dunfield P.F."/>
            <person name="Dedysh S.N."/>
            <person name="Liesack W."/>
            <person name="Saw J.H."/>
            <person name="Alam M."/>
            <person name="Chen Y."/>
            <person name="Murrell J.C."/>
            <person name="Richardson P."/>
        </authorList>
    </citation>
    <scope>NUCLEOTIDE SEQUENCE [LARGE SCALE GENOMIC DNA]</scope>
    <source>
        <strain evidence="3">ATCC 9039 / DSM 1715 / NCIMB 8712</strain>
    </source>
</reference>
<feature type="transmembrane region" description="Helical" evidence="1">
    <location>
        <begin position="127"/>
        <end position="149"/>
    </location>
</feature>
<keyword evidence="1" id="KW-1133">Transmembrane helix</keyword>
<dbReference type="PANTHER" id="PTHR34989:SF1">
    <property type="entry name" value="PROTEIN HDED"/>
    <property type="match status" value="1"/>
</dbReference>
<dbReference type="RefSeq" id="WP_012384025.1">
    <property type="nucleotide sequence ID" value="NC_010581.1"/>
</dbReference>
<reference evidence="2 3" key="2">
    <citation type="journal article" date="2010" name="J. Bacteriol.">
        <title>Complete genome sequence of Beijerinckia indica subsp. indica.</title>
        <authorList>
            <person name="Tamas I."/>
            <person name="Dedysh S.N."/>
            <person name="Liesack W."/>
            <person name="Stott M.B."/>
            <person name="Alam M."/>
            <person name="Murrell J.C."/>
            <person name="Dunfield P.F."/>
        </authorList>
    </citation>
    <scope>NUCLEOTIDE SEQUENCE [LARGE SCALE GENOMIC DNA]</scope>
    <source>
        <strain evidence="3">ATCC 9039 / DSM 1715 / NCIMB 8712</strain>
    </source>
</reference>
<keyword evidence="1" id="KW-0812">Transmembrane</keyword>
<accession>B2II85</accession>
<feature type="transmembrane region" description="Helical" evidence="1">
    <location>
        <begin position="71"/>
        <end position="90"/>
    </location>
</feature>
<dbReference type="HOGENOM" id="CLU_091585_2_0_5"/>
<evidence type="ECO:0008006" key="4">
    <source>
        <dbReference type="Google" id="ProtNLM"/>
    </source>
</evidence>
<gene>
    <name evidence="2" type="ordered locus">Bind_1025</name>
</gene>
<feature type="transmembrane region" description="Helical" evidence="1">
    <location>
        <begin position="96"/>
        <end position="115"/>
    </location>
</feature>
<sequence length="185" mass="19693">MSFNTSASISERAVLPLWACLLLGVVFIAAGIFILGDVILATLVSTVIIGLCAIVGGLFEIFHAFWTKGWGGFFLQIFLGVLYVAGGVVLVNQPVVGSLILTYVLGLVLLISGFVRLYLGVRFWSQLGWLLSLSGAFGVIAGLVILIGWPASGLWVLGYLLGFDMIFQGVGWLCLALPTSNRVPA</sequence>
<evidence type="ECO:0000256" key="1">
    <source>
        <dbReference type="SAM" id="Phobius"/>
    </source>
</evidence>
<dbReference type="AlphaFoldDB" id="B2II85"/>
<organism evidence="2 3">
    <name type="scientific">Beijerinckia indica subsp. indica (strain ATCC 9039 / DSM 1715 / NCIMB 8712)</name>
    <dbReference type="NCBI Taxonomy" id="395963"/>
    <lineage>
        <taxon>Bacteria</taxon>
        <taxon>Pseudomonadati</taxon>
        <taxon>Pseudomonadota</taxon>
        <taxon>Alphaproteobacteria</taxon>
        <taxon>Hyphomicrobiales</taxon>
        <taxon>Beijerinckiaceae</taxon>
        <taxon>Beijerinckia</taxon>
    </lineage>
</organism>
<dbReference type="Proteomes" id="UP000001695">
    <property type="component" value="Chromosome"/>
</dbReference>